<proteinExistence type="predicted"/>
<comment type="caution">
    <text evidence="2">The sequence shown here is derived from an EMBL/GenBank/DDBJ whole genome shotgun (WGS) entry which is preliminary data.</text>
</comment>
<name>A0ABW4L3T1_9MICO</name>
<organism evidence="2 3">
    <name type="scientific">Georgenia deserti</name>
    <dbReference type="NCBI Taxonomy" id="2093781"/>
    <lineage>
        <taxon>Bacteria</taxon>
        <taxon>Bacillati</taxon>
        <taxon>Actinomycetota</taxon>
        <taxon>Actinomycetes</taxon>
        <taxon>Micrococcales</taxon>
        <taxon>Bogoriellaceae</taxon>
        <taxon>Georgenia</taxon>
    </lineage>
</organism>
<dbReference type="RefSeq" id="WP_388004896.1">
    <property type="nucleotide sequence ID" value="NZ_JBHUEE010000003.1"/>
</dbReference>
<gene>
    <name evidence="2" type="ORF">ACFSE6_08285</name>
</gene>
<reference evidence="3" key="1">
    <citation type="journal article" date="2019" name="Int. J. Syst. Evol. Microbiol.">
        <title>The Global Catalogue of Microorganisms (GCM) 10K type strain sequencing project: providing services to taxonomists for standard genome sequencing and annotation.</title>
        <authorList>
            <consortium name="The Broad Institute Genomics Platform"/>
            <consortium name="The Broad Institute Genome Sequencing Center for Infectious Disease"/>
            <person name="Wu L."/>
            <person name="Ma J."/>
        </authorList>
    </citation>
    <scope>NUCLEOTIDE SEQUENCE [LARGE SCALE GENOMIC DNA]</scope>
    <source>
        <strain evidence="3">JCM 17130</strain>
    </source>
</reference>
<evidence type="ECO:0000313" key="3">
    <source>
        <dbReference type="Proteomes" id="UP001597277"/>
    </source>
</evidence>
<evidence type="ECO:0000313" key="2">
    <source>
        <dbReference type="EMBL" id="MFD1717829.1"/>
    </source>
</evidence>
<accession>A0ABW4L3T1</accession>
<keyword evidence="3" id="KW-1185">Reference proteome</keyword>
<feature type="coiled-coil region" evidence="1">
    <location>
        <begin position="45"/>
        <end position="76"/>
    </location>
</feature>
<evidence type="ECO:0008006" key="4">
    <source>
        <dbReference type="Google" id="ProtNLM"/>
    </source>
</evidence>
<keyword evidence="1" id="KW-0175">Coiled coil</keyword>
<evidence type="ECO:0000256" key="1">
    <source>
        <dbReference type="SAM" id="Coils"/>
    </source>
</evidence>
<dbReference type="Proteomes" id="UP001597277">
    <property type="component" value="Unassembled WGS sequence"/>
</dbReference>
<protein>
    <recommendedName>
        <fullName evidence="4">Flagellar protein FlgN</fullName>
    </recommendedName>
</protein>
<sequence>MADIYIKLDELKEVKTQLVGIVDEFENATSNSEALEGDIGDPYGRNELRSEAREFEERWDDKRKELKESLDKVREHVEAVIDGVEEWDTETAIELEPDSGSSSGSANQAV</sequence>
<dbReference type="EMBL" id="JBHUEE010000003">
    <property type="protein sequence ID" value="MFD1717829.1"/>
    <property type="molecule type" value="Genomic_DNA"/>
</dbReference>